<gene>
    <name evidence="1" type="ORF">H7A79_1026</name>
</gene>
<accession>A0A7H1MBD0</accession>
<dbReference type="EMBL" id="CP060414">
    <property type="protein sequence ID" value="QNT58945.1"/>
    <property type="molecule type" value="Genomic_DNA"/>
</dbReference>
<dbReference type="RefSeq" id="WP_187001311.1">
    <property type="nucleotide sequence ID" value="NZ_CP060414.2"/>
</dbReference>
<keyword evidence="2" id="KW-1185">Reference proteome</keyword>
<dbReference type="Proteomes" id="UP000516412">
    <property type="component" value="Chromosome"/>
</dbReference>
<proteinExistence type="predicted"/>
<evidence type="ECO:0000313" key="2">
    <source>
        <dbReference type="Proteomes" id="UP000516412"/>
    </source>
</evidence>
<organism evidence="1 2">
    <name type="scientific">Neisseria musculi</name>
    <dbReference type="NCBI Taxonomy" id="1815583"/>
    <lineage>
        <taxon>Bacteria</taxon>
        <taxon>Pseudomonadati</taxon>
        <taxon>Pseudomonadota</taxon>
        <taxon>Betaproteobacteria</taxon>
        <taxon>Neisseriales</taxon>
        <taxon>Neisseriaceae</taxon>
        <taxon>Neisseria</taxon>
    </lineage>
</organism>
<dbReference type="AlphaFoldDB" id="A0A7H1MBD0"/>
<sequence>MSKKVRKNLQYLRAVQDGNLIDLEGILRRVLQKLALHTQIIAYGEQTQIQHRNLNILDSSGDLVDGIWLHIGKGMENEHMRTMRNRILSINDDGGSQPPPEGFSFLSKEAFLHIDKHHVIFCGNGIRSENISLYFKALSKEARTDDDSIPLLDMELRPVANCDKLRMIQEHGVKYISMNASAYQLSVEQTKKPSFLATVLRTMIVEPTQHELAQQEDIQAGVFLKLKGNRRAAVEAQELMQRYAQEVVDDDGGDSFEIITQNGEVIKPANVKLSKSVLLPKFEQTNGLSYLETSYALLEFFNELKSDNLTEQ</sequence>
<name>A0A7H1MBD0_9NEIS</name>
<evidence type="ECO:0000313" key="1">
    <source>
        <dbReference type="EMBL" id="QNT58945.1"/>
    </source>
</evidence>
<dbReference type="KEGG" id="nmus:H7A79_1026"/>
<reference evidence="1" key="1">
    <citation type="submission" date="2024-06" db="EMBL/GenBank/DDBJ databases">
        <title>Complete Genome Sequence of mouse commensal type strain Neisseria musculi.</title>
        <authorList>
            <person name="Thapa E."/>
            <person name="Aluvathingal J."/>
            <person name="Nadendla S."/>
            <person name="Mehta A."/>
            <person name="Tettelin H."/>
            <person name="Weyand N.J."/>
        </authorList>
    </citation>
    <scope>NUCLEOTIDE SEQUENCE</scope>
    <source>
        <strain evidence="1">NW831</strain>
    </source>
</reference>
<protein>
    <submittedName>
        <fullName evidence="1">Uncharacterized protein</fullName>
    </submittedName>
</protein>